<evidence type="ECO:0008006" key="3">
    <source>
        <dbReference type="Google" id="ProtNLM"/>
    </source>
</evidence>
<proteinExistence type="predicted"/>
<keyword evidence="2" id="KW-1185">Reference proteome</keyword>
<dbReference type="InParanoid" id="D8LY67"/>
<dbReference type="EMBL" id="FN668639">
    <property type="protein sequence ID" value="CBK20522.2"/>
    <property type="molecule type" value="Genomic_DNA"/>
</dbReference>
<reference evidence="1" key="1">
    <citation type="submission" date="2010-02" db="EMBL/GenBank/DDBJ databases">
        <title>Sequencing and annotation of the Blastocystis hominis genome.</title>
        <authorList>
            <person name="Wincker P."/>
        </authorList>
    </citation>
    <scope>NUCLEOTIDE SEQUENCE</scope>
    <source>
        <strain evidence="1">Singapore isolate B</strain>
    </source>
</reference>
<evidence type="ECO:0000313" key="1">
    <source>
        <dbReference type="EMBL" id="CBK20522.2"/>
    </source>
</evidence>
<organism evidence="1">
    <name type="scientific">Blastocystis hominis</name>
    <dbReference type="NCBI Taxonomy" id="12968"/>
    <lineage>
        <taxon>Eukaryota</taxon>
        <taxon>Sar</taxon>
        <taxon>Stramenopiles</taxon>
        <taxon>Bigyra</taxon>
        <taxon>Opalozoa</taxon>
        <taxon>Opalinata</taxon>
        <taxon>Blastocystidae</taxon>
        <taxon>Blastocystis</taxon>
    </lineage>
</organism>
<sequence length="70" mass="8120">MAKEMEYDVVVASMDAQMYVDFCAAFKMNHFPAIKWFAAEKDVLEPVDVAASTRGEIEKFIREQFEHDEL</sequence>
<dbReference type="OrthoDB" id="427280at2759"/>
<protein>
    <recommendedName>
        <fullName evidence="3">Thioredoxin domain-containing protein</fullName>
    </recommendedName>
</protein>
<dbReference type="Proteomes" id="UP000008312">
    <property type="component" value="Unassembled WGS sequence"/>
</dbReference>
<accession>D8LY67</accession>
<dbReference type="GeneID" id="24918130"/>
<dbReference type="RefSeq" id="XP_012894570.1">
    <property type="nucleotide sequence ID" value="XM_013039116.1"/>
</dbReference>
<evidence type="ECO:0000313" key="2">
    <source>
        <dbReference type="Proteomes" id="UP000008312"/>
    </source>
</evidence>
<dbReference type="AlphaFoldDB" id="D8LY67"/>
<dbReference type="Gene3D" id="3.40.30.10">
    <property type="entry name" value="Glutaredoxin"/>
    <property type="match status" value="1"/>
</dbReference>
<name>D8LY67_BLAHO</name>
<dbReference type="InterPro" id="IPR036249">
    <property type="entry name" value="Thioredoxin-like_sf"/>
</dbReference>
<gene>
    <name evidence="1" type="ORF">GSBLH_T00000841001</name>
</gene>
<dbReference type="SUPFAM" id="SSF52833">
    <property type="entry name" value="Thioredoxin-like"/>
    <property type="match status" value="1"/>
</dbReference>